<dbReference type="STRING" id="555778.Hneap_2085"/>
<dbReference type="InterPro" id="IPR036821">
    <property type="entry name" value="Peptide_deformylase_sf"/>
</dbReference>
<feature type="binding site" evidence="6">
    <location>
        <position position="135"/>
    </location>
    <ligand>
        <name>Fe cation</name>
        <dbReference type="ChEBI" id="CHEBI:24875"/>
    </ligand>
</feature>
<evidence type="ECO:0000256" key="2">
    <source>
        <dbReference type="ARBA" id="ARBA00022723"/>
    </source>
</evidence>
<dbReference type="Gene3D" id="3.90.45.10">
    <property type="entry name" value="Peptide deformylase"/>
    <property type="match status" value="1"/>
</dbReference>
<dbReference type="KEGG" id="hna:Hneap_2085"/>
<evidence type="ECO:0000313" key="7">
    <source>
        <dbReference type="EMBL" id="ACX96903.1"/>
    </source>
</evidence>
<evidence type="ECO:0000256" key="4">
    <source>
        <dbReference type="ARBA" id="ARBA00022917"/>
    </source>
</evidence>
<dbReference type="AlphaFoldDB" id="D0KVS3"/>
<comment type="cofactor">
    <cofactor evidence="6">
        <name>Fe(2+)</name>
        <dbReference type="ChEBI" id="CHEBI:29033"/>
    </cofactor>
    <text evidence="6">Binds 1 Fe(2+) ion.</text>
</comment>
<reference evidence="7 8" key="1">
    <citation type="submission" date="2009-10" db="EMBL/GenBank/DDBJ databases">
        <title>Complete sequence of Halothiobacillus neapolitanus c2.</title>
        <authorList>
            <consortium name="US DOE Joint Genome Institute"/>
            <person name="Lucas S."/>
            <person name="Copeland A."/>
            <person name="Lapidus A."/>
            <person name="Glavina del Rio T."/>
            <person name="Tice H."/>
            <person name="Bruce D."/>
            <person name="Goodwin L."/>
            <person name="Pitluck S."/>
            <person name="Davenport K."/>
            <person name="Brettin T."/>
            <person name="Detter J.C."/>
            <person name="Han C."/>
            <person name="Tapia R."/>
            <person name="Larimer F."/>
            <person name="Land M."/>
            <person name="Hauser L."/>
            <person name="Kyrpides N."/>
            <person name="Mikhailova N."/>
            <person name="Kerfeld C."/>
            <person name="Cannon G."/>
            <person name="Heinhort S."/>
        </authorList>
    </citation>
    <scope>NUCLEOTIDE SEQUENCE [LARGE SCALE GENOMIC DNA]</scope>
    <source>
        <strain evidence="8">ATCC 23641 / c2</strain>
    </source>
</reference>
<gene>
    <name evidence="6" type="primary">def</name>
    <name evidence="7" type="ordered locus">Hneap_2085</name>
</gene>
<protein>
    <recommendedName>
        <fullName evidence="6">Peptide deformylase</fullName>
        <shortName evidence="6">PDF</shortName>
        <ecNumber evidence="6">3.5.1.88</ecNumber>
    </recommendedName>
    <alternativeName>
        <fullName evidence="6">Polypeptide deformylase</fullName>
    </alternativeName>
</protein>
<keyword evidence="2 6" id="KW-0479">Metal-binding</keyword>
<feature type="binding site" evidence="6">
    <location>
        <position position="139"/>
    </location>
    <ligand>
        <name>Fe cation</name>
        <dbReference type="ChEBI" id="CHEBI:24875"/>
    </ligand>
</feature>
<dbReference type="OrthoDB" id="9804313at2"/>
<dbReference type="EMBL" id="CP001801">
    <property type="protein sequence ID" value="ACX96903.1"/>
    <property type="molecule type" value="Genomic_DNA"/>
</dbReference>
<sequence>MSLLEVLLFPDERLRRVAAEVKQFDARVQRLSEQMLETMYDARGVGLAATQIDVHERMFVADCAEDGCAPEPLVFINPVILDRSGSVESEEGCLSIPGVTDKVMRAEAVRVRAQNAFGESFEREAGGLLAICIQHEIDHLDGRLFIDYLSPLKRQRIRKKLEKALRQKESA</sequence>
<dbReference type="NCBIfam" id="NF001159">
    <property type="entry name" value="PRK00150.1-3"/>
    <property type="match status" value="1"/>
</dbReference>
<evidence type="ECO:0000313" key="8">
    <source>
        <dbReference type="Proteomes" id="UP000009102"/>
    </source>
</evidence>
<keyword evidence="4 6" id="KW-0648">Protein biosynthesis</keyword>
<accession>D0KVS3</accession>
<dbReference type="NCBIfam" id="TIGR00079">
    <property type="entry name" value="pept_deformyl"/>
    <property type="match status" value="1"/>
</dbReference>
<dbReference type="GO" id="GO:0046872">
    <property type="term" value="F:metal ion binding"/>
    <property type="evidence" value="ECO:0007669"/>
    <property type="project" value="UniProtKB-KW"/>
</dbReference>
<dbReference type="HOGENOM" id="CLU_061901_2_1_6"/>
<dbReference type="EC" id="3.5.1.88" evidence="6"/>
<evidence type="ECO:0000256" key="3">
    <source>
        <dbReference type="ARBA" id="ARBA00022801"/>
    </source>
</evidence>
<name>D0KVS3_HALNC</name>
<dbReference type="PIRSF" id="PIRSF004749">
    <property type="entry name" value="Pep_def"/>
    <property type="match status" value="1"/>
</dbReference>
<proteinExistence type="inferred from homology"/>
<dbReference type="SUPFAM" id="SSF56420">
    <property type="entry name" value="Peptide deformylase"/>
    <property type="match status" value="1"/>
</dbReference>
<keyword evidence="5 6" id="KW-0408">Iron</keyword>
<dbReference type="GO" id="GO:0006412">
    <property type="term" value="P:translation"/>
    <property type="evidence" value="ECO:0007669"/>
    <property type="project" value="UniProtKB-UniRule"/>
</dbReference>
<evidence type="ECO:0000256" key="6">
    <source>
        <dbReference type="HAMAP-Rule" id="MF_00163"/>
    </source>
</evidence>
<dbReference type="PANTHER" id="PTHR10458">
    <property type="entry name" value="PEPTIDE DEFORMYLASE"/>
    <property type="match status" value="1"/>
</dbReference>
<keyword evidence="3 6" id="KW-0378">Hydrolase</keyword>
<dbReference type="PANTHER" id="PTHR10458:SF21">
    <property type="entry name" value="PEPTIDE DEFORMYLASE"/>
    <property type="match status" value="1"/>
</dbReference>
<dbReference type="InterPro" id="IPR023635">
    <property type="entry name" value="Peptide_deformylase"/>
</dbReference>
<dbReference type="Proteomes" id="UP000009102">
    <property type="component" value="Chromosome"/>
</dbReference>
<dbReference type="Pfam" id="PF01327">
    <property type="entry name" value="Pep_deformylase"/>
    <property type="match status" value="1"/>
</dbReference>
<dbReference type="HAMAP" id="MF_00163">
    <property type="entry name" value="Pep_deformylase"/>
    <property type="match status" value="1"/>
</dbReference>
<evidence type="ECO:0000256" key="5">
    <source>
        <dbReference type="ARBA" id="ARBA00023004"/>
    </source>
</evidence>
<comment type="function">
    <text evidence="6">Removes the formyl group from the N-terminal Met of newly synthesized proteins. Requires at least a dipeptide for an efficient rate of reaction. N-terminal L-methionine is a prerequisite for activity but the enzyme has broad specificity at other positions.</text>
</comment>
<feature type="binding site" evidence="6">
    <location>
        <position position="93"/>
    </location>
    <ligand>
        <name>Fe cation</name>
        <dbReference type="ChEBI" id="CHEBI:24875"/>
    </ligand>
</feature>
<feature type="active site" evidence="6">
    <location>
        <position position="136"/>
    </location>
</feature>
<dbReference type="eggNOG" id="COG0242">
    <property type="taxonomic scope" value="Bacteria"/>
</dbReference>
<comment type="similarity">
    <text evidence="1 6">Belongs to the polypeptide deformylase family.</text>
</comment>
<comment type="catalytic activity">
    <reaction evidence="6">
        <text>N-terminal N-formyl-L-methionyl-[peptide] + H2O = N-terminal L-methionyl-[peptide] + formate</text>
        <dbReference type="Rhea" id="RHEA:24420"/>
        <dbReference type="Rhea" id="RHEA-COMP:10639"/>
        <dbReference type="Rhea" id="RHEA-COMP:10640"/>
        <dbReference type="ChEBI" id="CHEBI:15377"/>
        <dbReference type="ChEBI" id="CHEBI:15740"/>
        <dbReference type="ChEBI" id="CHEBI:49298"/>
        <dbReference type="ChEBI" id="CHEBI:64731"/>
        <dbReference type="EC" id="3.5.1.88"/>
    </reaction>
</comment>
<dbReference type="CDD" id="cd00487">
    <property type="entry name" value="Pep_deformylase"/>
    <property type="match status" value="1"/>
</dbReference>
<dbReference type="RefSeq" id="WP_012824935.1">
    <property type="nucleotide sequence ID" value="NC_013422.1"/>
</dbReference>
<dbReference type="GO" id="GO:0042586">
    <property type="term" value="F:peptide deformylase activity"/>
    <property type="evidence" value="ECO:0007669"/>
    <property type="project" value="UniProtKB-UniRule"/>
</dbReference>
<dbReference type="PRINTS" id="PR01576">
    <property type="entry name" value="PDEFORMYLASE"/>
</dbReference>
<evidence type="ECO:0000256" key="1">
    <source>
        <dbReference type="ARBA" id="ARBA00010759"/>
    </source>
</evidence>
<keyword evidence="8" id="KW-1185">Reference proteome</keyword>
<organism evidence="7 8">
    <name type="scientific">Halothiobacillus neapolitanus (strain ATCC 23641 / DSM 15147 / CIP 104769 / NCIMB 8539 / c2)</name>
    <name type="common">Thiobacillus neapolitanus</name>
    <dbReference type="NCBI Taxonomy" id="555778"/>
    <lineage>
        <taxon>Bacteria</taxon>
        <taxon>Pseudomonadati</taxon>
        <taxon>Pseudomonadota</taxon>
        <taxon>Gammaproteobacteria</taxon>
        <taxon>Chromatiales</taxon>
        <taxon>Halothiobacillaceae</taxon>
        <taxon>Halothiobacillus</taxon>
    </lineage>
</organism>